<protein>
    <submittedName>
        <fullName evidence="6">Uncharacterized protein</fullName>
    </submittedName>
</protein>
<feature type="coiled-coil region" evidence="2">
    <location>
        <begin position="291"/>
        <end position="343"/>
    </location>
</feature>
<dbReference type="SMART" id="SM00054">
    <property type="entry name" value="EFh"/>
    <property type="match status" value="3"/>
</dbReference>
<feature type="coiled-coil region" evidence="2">
    <location>
        <begin position="203"/>
        <end position="265"/>
    </location>
</feature>
<dbReference type="PROSITE" id="PS00018">
    <property type="entry name" value="EF_HAND_1"/>
    <property type="match status" value="1"/>
</dbReference>
<sequence length="1622" mass="181197">MACPGEYSWQPLSHEERRRHEILFYSQGPVDGFLPGEHARELFLRSKLPLHILSQIWNLVDQPQDNVLDAAEFTAAVHLIQQTMRGVPLPKEALPPCLLPQGKRSEVRIPIMNKRELCAYRKLFEMVDKNGKEHIDSEKVREILRTSGLAVRRLAQIWDLSDLDRDGRLSVDEFCIACHLTRYAKKGRIQFTGPVNIYSSLPHRMLKTDLAAKKTKMAELEDLKKRLMAVRTKKKAEAGRESERAKIWRERLEILQKRHQALREDDVGINELVLSTDEKKLEKITGIVHQIESTSERLDKEQQRVRKETASVIMEAEKLSQEVRHLQNEVDKLRENRRRTSQLKDLDPFHQLYEEQKEQESGVSVPRKEYEIHIPFRTDPFNPRKLDCSPLSGEELFNCSLSDSNSEIEEIFSQNEQNRNRSCSDPWMLDVSGSDVQQLTFGFEDSFVDTWGHSDNNQNEVTGQMADDSSFNDGEFKFTPDEEEPVFKTISVTEEEDDLWSSLPDTVLATQHETMRYLQSRWAATSERLAQLDRDLNKTEQVVMDSDLDDGSFYLSHDVYLDYCDVDPCVLHWISSSLTDKPEPEPVNISPILPNVSNLNPLKRNNISPLSDRDPGLITVEGLPRGGERTSLLNDKGNSDVADDVERNVDKIVINNNNDIISHLDTKSAEKLVLEKRVDYSELVCKDGYPGDNLSYVVQSSHQCSDGDVLTEQCTGEDLGETLPNKAFCEKCESVFDSQLSREGLSSHQETISEPIITLPDISTDLCRSKQVVVRHSKSVSWSSGSSRESTPLHSQSTSPKPPPRSRSLKKKQLSSRRAFVDSKTSLCSQSGAAPSEFPPTLPQSIRHERLTASVSDASTRRSGTPASSPPKPPPRLKKLKRLSQDQFEPGSKKNKESISPKRAERINVSGAPKEFCGNSNNIDNGLDIVIPSNAENIAPDLLNTENVENLYVNFAELSDKFKEDNQSDEDMDARGRKEELEKLRSQFFGKKSHNPDETCGGSSPAEISMMSDLLNQQPTLNSGTVFVRVGTSDKQVPEDSNESLYSLVRKKKDSSSKVLDVKTSREASGDVPDVTNNQQHELPPPVLSCVPSGDVLKLNDDHKTSKILLDLDEFSGLSQLDGSATAVTCNTCVNAKDKASSPGSSVQKNTILLDLDEIQIVPESESKVTPGDDETLIDTTIPASCDVSVCDTLMSPPAAWEQAEESDMSEGEDNFMATFVPGAEAPPEWSIMGTLHNEEENEDSGIVLMSYQQKSTSPDLLNFTDRNDLARTESQGQSCSVSSSHDSFDLLGSLGDSSDVERLKADAVDVTCPSDPTQNVAGDQSTEDLLLCNISAPPAFSQTSSVMTGGDLNDLLLATNYSAHSSDLRGEVLKTSPTEMEYNTGSRSTGHDVNRSTSTWIDSKNSENILVKDDQGSSVISSSHTSATVNTTVNPRGNRINQACRDQLHLDLNTKSSSLDQSYCDPEHLDADMDLTTGLKKTGQLSPLEKAKMFVLDTEPCYRVKKKDSSGDPGSPLSPEQVALSLELVQERHEIMEAVRVRKKNLDKWMPEFTVMDSNCQKSESERKYEERKRRMEKGGDSLGDAEEECLTPFEKAMKEENIKSSFYSAGECHPYSFEDW</sequence>
<comment type="caution">
    <text evidence="6">The sequence shown here is derived from an EMBL/GenBank/DDBJ whole genome shotgun (WGS) entry which is preliminary data.</text>
</comment>
<feature type="domain" description="EH" evidence="4">
    <location>
        <begin position="116"/>
        <end position="212"/>
    </location>
</feature>
<reference evidence="6" key="1">
    <citation type="journal article" date="2023" name="Mol. Biol. Evol.">
        <title>Third-Generation Sequencing Reveals the Adaptive Role of the Epigenome in Three Deep-Sea Polychaetes.</title>
        <authorList>
            <person name="Perez M."/>
            <person name="Aroh O."/>
            <person name="Sun Y."/>
            <person name="Lan Y."/>
            <person name="Juniper S.K."/>
            <person name="Young C.R."/>
            <person name="Angers B."/>
            <person name="Qian P.Y."/>
        </authorList>
    </citation>
    <scope>NUCLEOTIDE SEQUENCE</scope>
    <source>
        <strain evidence="6">P08H-3</strain>
    </source>
</reference>
<evidence type="ECO:0000259" key="4">
    <source>
        <dbReference type="PROSITE" id="PS50031"/>
    </source>
</evidence>
<proteinExistence type="predicted"/>
<feature type="compositionally biased region" description="Basic and acidic residues" evidence="3">
    <location>
        <begin position="891"/>
        <end position="903"/>
    </location>
</feature>
<dbReference type="InterPro" id="IPR000261">
    <property type="entry name" value="EH_dom"/>
</dbReference>
<dbReference type="SMART" id="SM00027">
    <property type="entry name" value="EH"/>
    <property type="match status" value="2"/>
</dbReference>
<evidence type="ECO:0000256" key="3">
    <source>
        <dbReference type="SAM" id="MobiDB-lite"/>
    </source>
</evidence>
<evidence type="ECO:0000313" key="6">
    <source>
        <dbReference type="EMBL" id="KAK2164161.1"/>
    </source>
</evidence>
<dbReference type="Pfam" id="PF12763">
    <property type="entry name" value="EH"/>
    <property type="match status" value="2"/>
</dbReference>
<organism evidence="6 7">
    <name type="scientific">Paralvinella palmiformis</name>
    <dbReference type="NCBI Taxonomy" id="53620"/>
    <lineage>
        <taxon>Eukaryota</taxon>
        <taxon>Metazoa</taxon>
        <taxon>Spiralia</taxon>
        <taxon>Lophotrochozoa</taxon>
        <taxon>Annelida</taxon>
        <taxon>Polychaeta</taxon>
        <taxon>Sedentaria</taxon>
        <taxon>Canalipalpata</taxon>
        <taxon>Terebellida</taxon>
        <taxon>Terebelliformia</taxon>
        <taxon>Alvinellidae</taxon>
        <taxon>Paralvinella</taxon>
    </lineage>
</organism>
<dbReference type="CDD" id="cd00052">
    <property type="entry name" value="EH"/>
    <property type="match status" value="2"/>
</dbReference>
<dbReference type="SUPFAM" id="SSF47473">
    <property type="entry name" value="EF-hand"/>
    <property type="match status" value="2"/>
</dbReference>
<feature type="compositionally biased region" description="Low complexity" evidence="3">
    <location>
        <begin position="1418"/>
        <end position="1427"/>
    </location>
</feature>
<keyword evidence="2" id="KW-0175">Coiled coil</keyword>
<dbReference type="PANTHER" id="PTHR11216:SF174">
    <property type="entry name" value="GH06923P"/>
    <property type="match status" value="1"/>
</dbReference>
<feature type="compositionally biased region" description="Polar residues" evidence="3">
    <location>
        <begin position="823"/>
        <end position="833"/>
    </location>
</feature>
<dbReference type="GO" id="GO:0005737">
    <property type="term" value="C:cytoplasm"/>
    <property type="evidence" value="ECO:0007669"/>
    <property type="project" value="TreeGrafter"/>
</dbReference>
<dbReference type="PANTHER" id="PTHR11216">
    <property type="entry name" value="EH DOMAIN"/>
    <property type="match status" value="1"/>
</dbReference>
<dbReference type="PROSITE" id="PS50031">
    <property type="entry name" value="EH"/>
    <property type="match status" value="2"/>
</dbReference>
<dbReference type="PROSITE" id="PS50222">
    <property type="entry name" value="EF_HAND_2"/>
    <property type="match status" value="1"/>
</dbReference>
<name>A0AAD9K3D2_9ANNE</name>
<dbReference type="GO" id="GO:0005509">
    <property type="term" value="F:calcium ion binding"/>
    <property type="evidence" value="ECO:0007669"/>
    <property type="project" value="InterPro"/>
</dbReference>
<feature type="compositionally biased region" description="Basic and acidic residues" evidence="3">
    <location>
        <begin position="1057"/>
        <end position="1069"/>
    </location>
</feature>
<dbReference type="InterPro" id="IPR002048">
    <property type="entry name" value="EF_hand_dom"/>
</dbReference>
<dbReference type="GO" id="GO:0006897">
    <property type="term" value="P:endocytosis"/>
    <property type="evidence" value="ECO:0007669"/>
    <property type="project" value="TreeGrafter"/>
</dbReference>
<evidence type="ECO:0000259" key="5">
    <source>
        <dbReference type="PROSITE" id="PS50222"/>
    </source>
</evidence>
<feature type="domain" description="EH" evidence="4">
    <location>
        <begin position="16"/>
        <end position="105"/>
    </location>
</feature>
<evidence type="ECO:0000256" key="2">
    <source>
        <dbReference type="SAM" id="Coils"/>
    </source>
</evidence>
<feature type="region of interest" description="Disordered" evidence="3">
    <location>
        <begin position="778"/>
        <end position="903"/>
    </location>
</feature>
<feature type="region of interest" description="Disordered" evidence="3">
    <location>
        <begin position="1415"/>
        <end position="1435"/>
    </location>
</feature>
<dbReference type="Gene3D" id="1.10.238.10">
    <property type="entry name" value="EF-hand"/>
    <property type="match status" value="2"/>
</dbReference>
<feature type="domain" description="EF-hand" evidence="5">
    <location>
        <begin position="149"/>
        <end position="184"/>
    </location>
</feature>
<feature type="compositionally biased region" description="Low complexity" evidence="3">
    <location>
        <begin position="779"/>
        <end position="790"/>
    </location>
</feature>
<feature type="compositionally biased region" description="Basic and acidic residues" evidence="3">
    <location>
        <begin position="1564"/>
        <end position="1581"/>
    </location>
</feature>
<feature type="region of interest" description="Disordered" evidence="3">
    <location>
        <begin position="1562"/>
        <end position="1588"/>
    </location>
</feature>
<evidence type="ECO:0000313" key="7">
    <source>
        <dbReference type="Proteomes" id="UP001208570"/>
    </source>
</evidence>
<dbReference type="GO" id="GO:0016197">
    <property type="term" value="P:endosomal transport"/>
    <property type="evidence" value="ECO:0007669"/>
    <property type="project" value="TreeGrafter"/>
</dbReference>
<evidence type="ECO:0000256" key="1">
    <source>
        <dbReference type="ARBA" id="ARBA00022837"/>
    </source>
</evidence>
<dbReference type="EMBL" id="JAODUP010000068">
    <property type="protein sequence ID" value="KAK2164161.1"/>
    <property type="molecule type" value="Genomic_DNA"/>
</dbReference>
<feature type="compositionally biased region" description="Polar residues" evidence="3">
    <location>
        <begin position="853"/>
        <end position="867"/>
    </location>
</feature>
<dbReference type="GO" id="GO:0005886">
    <property type="term" value="C:plasma membrane"/>
    <property type="evidence" value="ECO:0007669"/>
    <property type="project" value="TreeGrafter"/>
</dbReference>
<dbReference type="InterPro" id="IPR011992">
    <property type="entry name" value="EF-hand-dom_pair"/>
</dbReference>
<dbReference type="Proteomes" id="UP001208570">
    <property type="component" value="Unassembled WGS sequence"/>
</dbReference>
<gene>
    <name evidence="6" type="ORF">LSH36_68g12024</name>
</gene>
<keyword evidence="1" id="KW-0106">Calcium</keyword>
<keyword evidence="7" id="KW-1185">Reference proteome</keyword>
<accession>A0AAD9K3D2</accession>
<dbReference type="InterPro" id="IPR018247">
    <property type="entry name" value="EF_Hand_1_Ca_BS"/>
</dbReference>
<feature type="region of interest" description="Disordered" evidence="3">
    <location>
        <begin position="1057"/>
        <end position="1085"/>
    </location>
</feature>